<dbReference type="InterPro" id="IPR050490">
    <property type="entry name" value="Bact_solute-bd_prot1"/>
</dbReference>
<dbReference type="AlphaFoldDB" id="H1XXH1"/>
<keyword evidence="3" id="KW-0813">Transport</keyword>
<proteinExistence type="inferred from homology"/>
<gene>
    <name evidence="6" type="ORF">Cabys_2428</name>
    <name evidence="7" type="ORF">Calab_3496</name>
</gene>
<reference evidence="6 9" key="2">
    <citation type="submission" date="2016-11" db="EMBL/GenBank/DDBJ databases">
        <title>Genomic analysis of Caldithrix abyssi and proposal of a novel bacterial phylum Caldithrichaeota.</title>
        <authorList>
            <person name="Kublanov I."/>
            <person name="Sigalova O."/>
            <person name="Gavrilov S."/>
            <person name="Lebedinsky A."/>
            <person name="Ivanova N."/>
            <person name="Daum C."/>
            <person name="Reddy T."/>
            <person name="Klenk H.P."/>
            <person name="Goker M."/>
            <person name="Reva O."/>
            <person name="Miroshnichenko M."/>
            <person name="Kyprides N."/>
            <person name="Woyke T."/>
            <person name="Gelfand M."/>
        </authorList>
    </citation>
    <scope>NUCLEOTIDE SEQUENCE [LARGE SCALE GENOMIC DNA]</scope>
    <source>
        <strain evidence="6 9">LF13</strain>
    </source>
</reference>
<dbReference type="InterPro" id="IPR006059">
    <property type="entry name" value="SBP"/>
</dbReference>
<evidence type="ECO:0000256" key="1">
    <source>
        <dbReference type="ARBA" id="ARBA00004418"/>
    </source>
</evidence>
<keyword evidence="5" id="KW-0812">Transmembrane</keyword>
<keyword evidence="4" id="KW-0732">Signal</keyword>
<dbReference type="PANTHER" id="PTHR43649:SF34">
    <property type="entry name" value="ABC TRANSPORTER PERIPLASMIC-BINDING PROTEIN YCJN-RELATED"/>
    <property type="match status" value="1"/>
</dbReference>
<dbReference type="EMBL" id="CP018099">
    <property type="protein sequence ID" value="APF19177.1"/>
    <property type="molecule type" value="Genomic_DNA"/>
</dbReference>
<comment type="subcellular location">
    <subcellularLocation>
        <location evidence="1">Periplasm</location>
    </subcellularLocation>
</comment>
<feature type="transmembrane region" description="Helical" evidence="5">
    <location>
        <begin position="12"/>
        <end position="31"/>
    </location>
</feature>
<dbReference type="PANTHER" id="PTHR43649">
    <property type="entry name" value="ARABINOSE-BINDING PROTEIN-RELATED"/>
    <property type="match status" value="1"/>
</dbReference>
<dbReference type="KEGG" id="caby:Cabys_2428"/>
<keyword evidence="5" id="KW-1133">Transmembrane helix</keyword>
<evidence type="ECO:0000256" key="5">
    <source>
        <dbReference type="SAM" id="Phobius"/>
    </source>
</evidence>
<accession>H1XXH1</accession>
<evidence type="ECO:0000313" key="9">
    <source>
        <dbReference type="Proteomes" id="UP000183868"/>
    </source>
</evidence>
<dbReference type="EMBL" id="CM001402">
    <property type="protein sequence ID" value="EHO43095.1"/>
    <property type="molecule type" value="Genomic_DNA"/>
</dbReference>
<dbReference type="HOGENOM" id="CLU_031285_9_1_0"/>
<keyword evidence="6" id="KW-0762">Sugar transport</keyword>
<dbReference type="STRING" id="880073.Cabys_2428"/>
<dbReference type="RefSeq" id="WP_006930580.1">
    <property type="nucleotide sequence ID" value="NZ_CM001402.1"/>
</dbReference>
<keyword evidence="5" id="KW-0472">Membrane</keyword>
<evidence type="ECO:0000256" key="3">
    <source>
        <dbReference type="ARBA" id="ARBA00022448"/>
    </source>
</evidence>
<comment type="similarity">
    <text evidence="2">Belongs to the bacterial solute-binding protein 1 family.</text>
</comment>
<name>H1XXH1_CALAY</name>
<dbReference type="InParanoid" id="H1XXH1"/>
<sequence length="439" mass="51676" precursor="true">MLNLKKNRSLWFWLTVAGFFVLFFYFYVLSFSPLPEQDVVKLYYVDNISATHQLLIDRFNKQYAGQIEVVPVNLPFSKFSTNERKEILARSLRSKSEKIDVFAVDIIWTQRFSRWSLALDPYFSEKWKQKFLQQSLRTCFYQNKLMAAPLYLDVGLLYYRDDLLQKLPDYEAIKRKLDQRMSWEEFLALGKRLSESGRPVFLFPANNFEGLMCVFYELLTPEQIAATFLADSIDLHKPEIVAALQHLHHLIHRDRLTPSVVTGFDEVECYNYLLQHDGYFVRGWPGFEFSVQEYNQQTQKNVRIGVAPVPYFRTKSARAIYGGWNLMVSENSQHKDEAIQFIKFLQEAENQKLLFSSGHYLPALKAVYQDSVFLARFPRLALHYRLLQNGQHRPMRSDYTRVSDILSFYFHQALKNEVGIEQALEMAEKEINSHRTNIN</sequence>
<dbReference type="SUPFAM" id="SSF53850">
    <property type="entry name" value="Periplasmic binding protein-like II"/>
    <property type="match status" value="1"/>
</dbReference>
<dbReference type="Proteomes" id="UP000183868">
    <property type="component" value="Chromosome"/>
</dbReference>
<dbReference type="eggNOG" id="COG1653">
    <property type="taxonomic scope" value="Bacteria"/>
</dbReference>
<dbReference type="Pfam" id="PF01547">
    <property type="entry name" value="SBP_bac_1"/>
    <property type="match status" value="1"/>
</dbReference>
<dbReference type="Proteomes" id="UP000004671">
    <property type="component" value="Chromosome"/>
</dbReference>
<protein>
    <submittedName>
        <fullName evidence="7">Extracellular solute-binding protein family 1</fullName>
    </submittedName>
    <submittedName>
        <fullName evidence="6">Multiple sugar transport system substrate-binding protein</fullName>
    </submittedName>
</protein>
<dbReference type="FunCoup" id="H1XXH1">
    <property type="interactions" value="56"/>
</dbReference>
<keyword evidence="8" id="KW-1185">Reference proteome</keyword>
<evidence type="ECO:0000313" key="6">
    <source>
        <dbReference type="EMBL" id="APF19177.1"/>
    </source>
</evidence>
<dbReference type="GO" id="GO:0042597">
    <property type="term" value="C:periplasmic space"/>
    <property type="evidence" value="ECO:0007669"/>
    <property type="project" value="UniProtKB-SubCell"/>
</dbReference>
<evidence type="ECO:0000256" key="2">
    <source>
        <dbReference type="ARBA" id="ARBA00008520"/>
    </source>
</evidence>
<organism evidence="7 8">
    <name type="scientific">Caldithrix abyssi DSM 13497</name>
    <dbReference type="NCBI Taxonomy" id="880073"/>
    <lineage>
        <taxon>Bacteria</taxon>
        <taxon>Pseudomonadati</taxon>
        <taxon>Calditrichota</taxon>
        <taxon>Calditrichia</taxon>
        <taxon>Calditrichales</taxon>
        <taxon>Calditrichaceae</taxon>
        <taxon>Caldithrix</taxon>
    </lineage>
</organism>
<evidence type="ECO:0000313" key="7">
    <source>
        <dbReference type="EMBL" id="EHO43095.1"/>
    </source>
</evidence>
<dbReference type="Gene3D" id="3.40.190.10">
    <property type="entry name" value="Periplasmic binding protein-like II"/>
    <property type="match status" value="2"/>
</dbReference>
<evidence type="ECO:0000256" key="4">
    <source>
        <dbReference type="ARBA" id="ARBA00022729"/>
    </source>
</evidence>
<dbReference type="PaxDb" id="880073-Calab_3496"/>
<reference evidence="7 8" key="1">
    <citation type="submission" date="2011-09" db="EMBL/GenBank/DDBJ databases">
        <title>The permanent draft genome of Caldithrix abyssi DSM 13497.</title>
        <authorList>
            <consortium name="US DOE Joint Genome Institute (JGI-PGF)"/>
            <person name="Lucas S."/>
            <person name="Han J."/>
            <person name="Lapidus A."/>
            <person name="Bruce D."/>
            <person name="Goodwin L."/>
            <person name="Pitluck S."/>
            <person name="Peters L."/>
            <person name="Kyrpides N."/>
            <person name="Mavromatis K."/>
            <person name="Ivanova N."/>
            <person name="Mikhailova N."/>
            <person name="Chertkov O."/>
            <person name="Detter J.C."/>
            <person name="Tapia R."/>
            <person name="Han C."/>
            <person name="Land M."/>
            <person name="Hauser L."/>
            <person name="Markowitz V."/>
            <person name="Cheng J.-F."/>
            <person name="Hugenholtz P."/>
            <person name="Woyke T."/>
            <person name="Wu D."/>
            <person name="Spring S."/>
            <person name="Brambilla E."/>
            <person name="Klenk H.-P."/>
            <person name="Eisen J.A."/>
        </authorList>
    </citation>
    <scope>NUCLEOTIDE SEQUENCE [LARGE SCALE GENOMIC DNA]</scope>
    <source>
        <strain evidence="7 8">DSM 13497</strain>
    </source>
</reference>
<evidence type="ECO:0000313" key="8">
    <source>
        <dbReference type="Proteomes" id="UP000004671"/>
    </source>
</evidence>